<reference evidence="1" key="1">
    <citation type="submission" date="2020-03" db="EMBL/GenBank/DDBJ databases">
        <title>The deep terrestrial virosphere.</title>
        <authorList>
            <person name="Holmfeldt K."/>
            <person name="Nilsson E."/>
            <person name="Simone D."/>
            <person name="Lopez-Fernandez M."/>
            <person name="Wu X."/>
            <person name="de Brujin I."/>
            <person name="Lundin D."/>
            <person name="Andersson A."/>
            <person name="Bertilsson S."/>
            <person name="Dopson M."/>
        </authorList>
    </citation>
    <scope>NUCLEOTIDE SEQUENCE</scope>
    <source>
        <strain evidence="2">MM415A00409</strain>
        <strain evidence="1">MM415B00536</strain>
    </source>
</reference>
<proteinExistence type="predicted"/>
<dbReference type="EMBL" id="MT141513">
    <property type="protein sequence ID" value="QJA64120.1"/>
    <property type="molecule type" value="Genomic_DNA"/>
</dbReference>
<evidence type="ECO:0000313" key="1">
    <source>
        <dbReference type="EMBL" id="QJA64120.1"/>
    </source>
</evidence>
<organism evidence="1">
    <name type="scientific">viral metagenome</name>
    <dbReference type="NCBI Taxonomy" id="1070528"/>
    <lineage>
        <taxon>unclassified sequences</taxon>
        <taxon>metagenomes</taxon>
        <taxon>organismal metagenomes</taxon>
    </lineage>
</organism>
<sequence length="207" mass="21793">MELTVPKVKSIIKHYFPTAQSVLVSILAKDPAELTIAEQRVLGRITGGNVTGLTGAQIITLLGGTSRVFHVNAFQYPAPGTDWTPALTGAGLAQNLAAKKVWLPFNFLKVGDIITTYNLVGDVVEAAAATLDCKLVQINKADPITTADITNGGMTQIVADGNFDSTVNCDDTTVATDKQYTLEILGTTGASDSIIVMGAEVTVTRLI</sequence>
<dbReference type="EMBL" id="MT142486">
    <property type="protein sequence ID" value="QJA82401.1"/>
    <property type="molecule type" value="Genomic_DNA"/>
</dbReference>
<accession>A0A6M3J2S6</accession>
<gene>
    <name evidence="2" type="ORF">MM415A00409_0027</name>
    <name evidence="1" type="ORF">MM415B00536_0021</name>
</gene>
<name>A0A6M3J2S6_9ZZZZ</name>
<protein>
    <submittedName>
        <fullName evidence="1">Uncharacterized protein</fullName>
    </submittedName>
</protein>
<evidence type="ECO:0000313" key="2">
    <source>
        <dbReference type="EMBL" id="QJA82401.1"/>
    </source>
</evidence>
<dbReference type="AlphaFoldDB" id="A0A6M3J2S6"/>